<keyword evidence="2" id="KW-0238">DNA-binding</keyword>
<keyword evidence="3" id="KW-0804">Transcription</keyword>
<dbReference type="EMBL" id="CP044016">
    <property type="protein sequence ID" value="QES87161.1"/>
    <property type="molecule type" value="Genomic_DNA"/>
</dbReference>
<proteinExistence type="predicted"/>
<evidence type="ECO:0000313" key="6">
    <source>
        <dbReference type="Proteomes" id="UP000292424"/>
    </source>
</evidence>
<dbReference type="RefSeq" id="WP_131328039.1">
    <property type="nucleotide sequence ID" value="NZ_CP044016.1"/>
</dbReference>
<reference evidence="5 6" key="1">
    <citation type="submission" date="2019-09" db="EMBL/GenBank/DDBJ databases">
        <title>Complete genome sequence of Arachidicoccus sp. B3-10 isolated from apple orchard soil.</title>
        <authorList>
            <person name="Kim H.S."/>
            <person name="Han K.-I."/>
            <person name="Suh M.K."/>
            <person name="Lee K.C."/>
            <person name="Eom M.K."/>
            <person name="Kim J.-S."/>
            <person name="Kang S.W."/>
            <person name="Sin Y."/>
            <person name="Lee J.-S."/>
        </authorList>
    </citation>
    <scope>NUCLEOTIDE SEQUENCE [LARGE SCALE GENOMIC DNA]</scope>
    <source>
        <strain evidence="5 6">B3-10</strain>
    </source>
</reference>
<dbReference type="PRINTS" id="PR00032">
    <property type="entry name" value="HTHARAC"/>
</dbReference>
<evidence type="ECO:0000259" key="4">
    <source>
        <dbReference type="PROSITE" id="PS01124"/>
    </source>
</evidence>
<dbReference type="PROSITE" id="PS01124">
    <property type="entry name" value="HTH_ARAC_FAMILY_2"/>
    <property type="match status" value="1"/>
</dbReference>
<dbReference type="PANTHER" id="PTHR43280">
    <property type="entry name" value="ARAC-FAMILY TRANSCRIPTIONAL REGULATOR"/>
    <property type="match status" value="1"/>
</dbReference>
<dbReference type="AlphaFoldDB" id="A0A5P2G6M3"/>
<sequence length="306" mass="34943">MKRLSKTFQYIPKSLVDNDVEDRTMVQFDACELNVFETRSISNQFSLKFNEIALTAMVKGKKVMHFSDMQPFEYFPDELVIVPSGKQMLIDFPEASDNNPTQCLAICFDENFVSKTIGMLNDTAPKIDSPEGWQLDKHNIHFAGTTEIFGALSRLGALSKENDHISRGLLADFTLKELIVRLMQTQARIGLVAHSAKDATINRFAHVMHYIKDHLDENLTIDKLSQIACMSKPNFFKAFKKEFGISPIELILKERVTYAKNLLKNPDHSISEVCFNSGFNNMSHFFRVFKKQEGLTPKSYQLQLDN</sequence>
<dbReference type="Pfam" id="PF12833">
    <property type="entry name" value="HTH_18"/>
    <property type="match status" value="1"/>
</dbReference>
<feature type="domain" description="HTH araC/xylS-type" evidence="4">
    <location>
        <begin position="205"/>
        <end position="303"/>
    </location>
</feature>
<dbReference type="InterPro" id="IPR009057">
    <property type="entry name" value="Homeodomain-like_sf"/>
</dbReference>
<protein>
    <submittedName>
        <fullName evidence="5">AraC family transcriptional regulator</fullName>
    </submittedName>
</protein>
<dbReference type="GO" id="GO:0043565">
    <property type="term" value="F:sequence-specific DNA binding"/>
    <property type="evidence" value="ECO:0007669"/>
    <property type="project" value="InterPro"/>
</dbReference>
<dbReference type="InterPro" id="IPR018062">
    <property type="entry name" value="HTH_AraC-typ_CS"/>
</dbReference>
<dbReference type="OrthoDB" id="9779074at2"/>
<dbReference type="PROSITE" id="PS00041">
    <property type="entry name" value="HTH_ARAC_FAMILY_1"/>
    <property type="match status" value="1"/>
</dbReference>
<dbReference type="Gene3D" id="1.10.10.60">
    <property type="entry name" value="Homeodomain-like"/>
    <property type="match status" value="2"/>
</dbReference>
<evidence type="ECO:0000256" key="2">
    <source>
        <dbReference type="ARBA" id="ARBA00023125"/>
    </source>
</evidence>
<dbReference type="Pfam" id="PF06719">
    <property type="entry name" value="AraC_N"/>
    <property type="match status" value="1"/>
</dbReference>
<evidence type="ECO:0000256" key="3">
    <source>
        <dbReference type="ARBA" id="ARBA00023163"/>
    </source>
</evidence>
<keyword evidence="1" id="KW-0805">Transcription regulation</keyword>
<dbReference type="InterPro" id="IPR018060">
    <property type="entry name" value="HTH_AraC"/>
</dbReference>
<name>A0A5P2G6M3_9BACT</name>
<dbReference type="InterPro" id="IPR020449">
    <property type="entry name" value="Tscrpt_reg_AraC-type_HTH"/>
</dbReference>
<dbReference type="InterPro" id="IPR009594">
    <property type="entry name" value="Tscrpt_reg_HTH_AraC_N"/>
</dbReference>
<dbReference type="PANTHER" id="PTHR43280:SF28">
    <property type="entry name" value="HTH-TYPE TRANSCRIPTIONAL ACTIVATOR RHAS"/>
    <property type="match status" value="1"/>
</dbReference>
<dbReference type="SMART" id="SM00342">
    <property type="entry name" value="HTH_ARAC"/>
    <property type="match status" value="1"/>
</dbReference>
<keyword evidence="6" id="KW-1185">Reference proteome</keyword>
<accession>A0A5P2G6M3</accession>
<dbReference type="SUPFAM" id="SSF46689">
    <property type="entry name" value="Homeodomain-like"/>
    <property type="match status" value="2"/>
</dbReference>
<organism evidence="5 6">
    <name type="scientific">Rhizosphaericola mali</name>
    <dbReference type="NCBI Taxonomy" id="2545455"/>
    <lineage>
        <taxon>Bacteria</taxon>
        <taxon>Pseudomonadati</taxon>
        <taxon>Bacteroidota</taxon>
        <taxon>Chitinophagia</taxon>
        <taxon>Chitinophagales</taxon>
        <taxon>Chitinophagaceae</taxon>
        <taxon>Rhizosphaericola</taxon>
    </lineage>
</organism>
<evidence type="ECO:0000313" key="5">
    <source>
        <dbReference type="EMBL" id="QES87161.1"/>
    </source>
</evidence>
<dbReference type="Proteomes" id="UP000292424">
    <property type="component" value="Chromosome"/>
</dbReference>
<dbReference type="GO" id="GO:0003700">
    <property type="term" value="F:DNA-binding transcription factor activity"/>
    <property type="evidence" value="ECO:0007669"/>
    <property type="project" value="InterPro"/>
</dbReference>
<dbReference type="KEGG" id="arac:E0W69_000250"/>
<evidence type="ECO:0000256" key="1">
    <source>
        <dbReference type="ARBA" id="ARBA00023015"/>
    </source>
</evidence>
<gene>
    <name evidence="5" type="ORF">E0W69_000250</name>
</gene>